<sequence>MTEQSLFIEYIPNKVSLAELSSSRDAFAALSAIHRFPHKHIEPLKQHSWTDRDTNRALSRLSLPEMSRATLCDMQKQAQHLFTADTLISGDSNNGNWGRRGNGELVLFDWERFGYGHPAIDLAPLVKGMGTDSEYLAIAERYVQINPQTDRQDLIRSLILAKAWIALEVVNILFERQNSMRNKYLDWYNSTLPAWFKQIERYL</sequence>
<keyword evidence="3" id="KW-1185">Reference proteome</keyword>
<gene>
    <name evidence="2" type="ORF">JCM19231_1336</name>
</gene>
<keyword evidence="2" id="KW-0418">Kinase</keyword>
<dbReference type="Pfam" id="PF01636">
    <property type="entry name" value="APH"/>
    <property type="match status" value="1"/>
</dbReference>
<accession>A0A0B8NYA9</accession>
<evidence type="ECO:0000313" key="3">
    <source>
        <dbReference type="Proteomes" id="UP000031671"/>
    </source>
</evidence>
<reference evidence="2 3" key="1">
    <citation type="submission" date="2015-01" db="EMBL/GenBank/DDBJ databases">
        <title>Vibrio sp. C1 JCM 19231 whole genome shotgun sequence.</title>
        <authorList>
            <person name="Sawabe T."/>
            <person name="Meirelles P."/>
            <person name="Feng G."/>
            <person name="Sayaka M."/>
            <person name="Hattori M."/>
            <person name="Ohkuma M."/>
        </authorList>
    </citation>
    <scope>NUCLEOTIDE SEQUENCE [LARGE SCALE GENOMIC DNA]</scope>
    <source>
        <strain evidence="3">JCM 19231</strain>
    </source>
</reference>
<dbReference type="Gene3D" id="3.90.1200.10">
    <property type="match status" value="1"/>
</dbReference>
<comment type="caution">
    <text evidence="2">The sequence shown here is derived from an EMBL/GenBank/DDBJ whole genome shotgun (WGS) entry which is preliminary data.</text>
</comment>
<dbReference type="GO" id="GO:0016301">
    <property type="term" value="F:kinase activity"/>
    <property type="evidence" value="ECO:0007669"/>
    <property type="project" value="UniProtKB-KW"/>
</dbReference>
<organism evidence="2 3">
    <name type="scientific">Vibrio ishigakensis</name>
    <dbReference type="NCBI Taxonomy" id="1481914"/>
    <lineage>
        <taxon>Bacteria</taxon>
        <taxon>Pseudomonadati</taxon>
        <taxon>Pseudomonadota</taxon>
        <taxon>Gammaproteobacteria</taxon>
        <taxon>Vibrionales</taxon>
        <taxon>Vibrionaceae</taxon>
        <taxon>Vibrio</taxon>
    </lineage>
</organism>
<feature type="domain" description="Aminoglycoside phosphotransferase" evidence="1">
    <location>
        <begin position="24"/>
        <end position="136"/>
    </location>
</feature>
<protein>
    <submittedName>
        <fullName evidence="2">Protein kinase-like protein</fullName>
    </submittedName>
</protein>
<dbReference type="RefSeq" id="WP_261836747.1">
    <property type="nucleotide sequence ID" value="NZ_AP024882.1"/>
</dbReference>
<dbReference type="AlphaFoldDB" id="A0A0B8NYA9"/>
<keyword evidence="2" id="KW-0808">Transferase</keyword>
<proteinExistence type="predicted"/>
<dbReference type="InterPro" id="IPR002575">
    <property type="entry name" value="Aminoglycoside_PTrfase"/>
</dbReference>
<reference evidence="2 3" key="2">
    <citation type="submission" date="2015-01" db="EMBL/GenBank/DDBJ databases">
        <authorList>
            <consortium name="NBRP consortium"/>
            <person name="Sawabe T."/>
            <person name="Meirelles P."/>
            <person name="Feng G."/>
            <person name="Sayaka M."/>
            <person name="Hattori M."/>
            <person name="Ohkuma M."/>
        </authorList>
    </citation>
    <scope>NUCLEOTIDE SEQUENCE [LARGE SCALE GENOMIC DNA]</scope>
    <source>
        <strain evidence="3">JCM 19231</strain>
    </source>
</reference>
<dbReference type="SUPFAM" id="SSF56112">
    <property type="entry name" value="Protein kinase-like (PK-like)"/>
    <property type="match status" value="1"/>
</dbReference>
<dbReference type="Proteomes" id="UP000031671">
    <property type="component" value="Unassembled WGS sequence"/>
</dbReference>
<name>A0A0B8NYA9_9VIBR</name>
<evidence type="ECO:0000259" key="1">
    <source>
        <dbReference type="Pfam" id="PF01636"/>
    </source>
</evidence>
<evidence type="ECO:0000313" key="2">
    <source>
        <dbReference type="EMBL" id="GAM57307.1"/>
    </source>
</evidence>
<dbReference type="EMBL" id="BBRZ01000050">
    <property type="protein sequence ID" value="GAM57307.1"/>
    <property type="molecule type" value="Genomic_DNA"/>
</dbReference>
<dbReference type="InterPro" id="IPR011009">
    <property type="entry name" value="Kinase-like_dom_sf"/>
</dbReference>